<evidence type="ECO:0000256" key="1">
    <source>
        <dbReference type="SAM" id="Coils"/>
    </source>
</evidence>
<proteinExistence type="predicted"/>
<gene>
    <name evidence="3" type="ORF">Nepgr_001011</name>
</gene>
<dbReference type="SUPFAM" id="SSF57997">
    <property type="entry name" value="Tropomyosin"/>
    <property type="match status" value="1"/>
</dbReference>
<feature type="signal peptide" evidence="2">
    <location>
        <begin position="1"/>
        <end position="23"/>
    </location>
</feature>
<comment type="caution">
    <text evidence="3">The sequence shown here is derived from an EMBL/GenBank/DDBJ whole genome shotgun (WGS) entry which is preliminary data.</text>
</comment>
<dbReference type="PANTHER" id="PTHR34360">
    <property type="entry name" value="OS08G0519400 PROTEIN"/>
    <property type="match status" value="1"/>
</dbReference>
<reference evidence="3" key="1">
    <citation type="submission" date="2023-05" db="EMBL/GenBank/DDBJ databases">
        <title>Nepenthes gracilis genome sequencing.</title>
        <authorList>
            <person name="Fukushima K."/>
        </authorList>
    </citation>
    <scope>NUCLEOTIDE SEQUENCE</scope>
    <source>
        <strain evidence="3">SING2019-196</strain>
    </source>
</reference>
<dbReference type="Gene3D" id="1.20.5.1230">
    <property type="entry name" value="Apolipoprotein A-I"/>
    <property type="match status" value="1"/>
</dbReference>
<keyword evidence="4" id="KW-1185">Reference proteome</keyword>
<dbReference type="Gene3D" id="1.10.287.1490">
    <property type="match status" value="1"/>
</dbReference>
<feature type="coiled-coil region" evidence="1">
    <location>
        <begin position="42"/>
        <end position="196"/>
    </location>
</feature>
<evidence type="ECO:0000256" key="2">
    <source>
        <dbReference type="SAM" id="SignalP"/>
    </source>
</evidence>
<name>A0AAD3P4L2_NEPGR</name>
<organism evidence="3 4">
    <name type="scientific">Nepenthes gracilis</name>
    <name type="common">Slender pitcher plant</name>
    <dbReference type="NCBI Taxonomy" id="150966"/>
    <lineage>
        <taxon>Eukaryota</taxon>
        <taxon>Viridiplantae</taxon>
        <taxon>Streptophyta</taxon>
        <taxon>Embryophyta</taxon>
        <taxon>Tracheophyta</taxon>
        <taxon>Spermatophyta</taxon>
        <taxon>Magnoliopsida</taxon>
        <taxon>eudicotyledons</taxon>
        <taxon>Gunneridae</taxon>
        <taxon>Pentapetalae</taxon>
        <taxon>Caryophyllales</taxon>
        <taxon>Nepenthaceae</taxon>
        <taxon>Nepenthes</taxon>
    </lineage>
</organism>
<accession>A0AAD3P4L2</accession>
<evidence type="ECO:0000313" key="3">
    <source>
        <dbReference type="EMBL" id="GMG99171.1"/>
    </source>
</evidence>
<dbReference type="PANTHER" id="PTHR34360:SF1">
    <property type="entry name" value="OS08G0519400 PROTEIN"/>
    <property type="match status" value="1"/>
</dbReference>
<feature type="chain" id="PRO_5042142353" evidence="2">
    <location>
        <begin position="24"/>
        <end position="415"/>
    </location>
</feature>
<dbReference type="EMBL" id="BSYO01000001">
    <property type="protein sequence ID" value="GMG99171.1"/>
    <property type="molecule type" value="Genomic_DNA"/>
</dbReference>
<evidence type="ECO:0000313" key="4">
    <source>
        <dbReference type="Proteomes" id="UP001279734"/>
    </source>
</evidence>
<dbReference type="SUPFAM" id="SSF58113">
    <property type="entry name" value="Apolipoprotein A-I"/>
    <property type="match status" value="1"/>
</dbReference>
<dbReference type="Proteomes" id="UP001279734">
    <property type="component" value="Unassembled WGS sequence"/>
</dbReference>
<keyword evidence="2" id="KW-0732">Signal</keyword>
<sequence length="415" mass="47294">MAASKFLVLCVLLFVLISSTGRAEEIVEIQVVEENRSSGFDASATQIEVEQLKSKIQLLENRIDQSNKSLRSKDENIAQLEKVIQEKSENVALLQNEIELLQKKGTSDVEEKAGKAHARAGELQMQVDLLKNEIEAQNKKKSVLEARTKEAENKIEELNLKVENLQKINDEQKVKIHKTERALQVAEEELMKAQFEATSSSKELMKVYGAWLPPWLADHVSHCQSFVVTKWNEHGKPVMEKITQQMLEMKAQSEKWSKPHIETVQTRLIPAMKENWVMITEYVEPHIQSLSTRTAKVYEASKGAIKPHIIKMQEVADPYYQEVKRFSRPYVDQVATVAKPHVEKAQVALKPYTNKAVRAYRKFLESATMYHHQVQDAVDEILKNHELTQALATKELVWFVTGIVLFIGATAASKL</sequence>
<dbReference type="AlphaFoldDB" id="A0AAD3P4L2"/>
<protein>
    <submittedName>
        <fullName evidence="3">Uncharacterized protein</fullName>
    </submittedName>
</protein>
<keyword evidence="1" id="KW-0175">Coiled coil</keyword>